<protein>
    <submittedName>
        <fullName evidence="3 4">Uncharacterized protein</fullName>
    </submittedName>
</protein>
<gene>
    <name evidence="3" type="ORF">GUITHDRAFT_109732</name>
</gene>
<sequence length="724" mass="78644">MASWGGKTAVAAKVKKMAEEVTRDRRAIAIMTMTAMMLVLSTLIFFAGFDTLHSVVEVQQGGRGSGGGFNWRAWRAQQRRLMRRLDEVEKGVDANSEDDSKSRDIKSVLSSLKDTLRPHPMPHLNTVPMDQELAILKVHKQMRTEKKFPKDRIEGAGDVTGIVAEQDRADERNALMEGDDAGPDTKTKHLFENCEDGSLTVEDAELCSRKALAIKMLTHAAVQSQLSNTGMSPMGSKSEPSLQTMDLMNDATSELIKDAIVGKEYLDFLHGAPARAKGGARKHLKKASHSAQSPSEEKDEASSKTSVRRHVTKSDALPKAEPAHPSAPSAHDASGRTQSAPSSPSVDDSEKGEAKKTARDSAEHHDLSAKKMSLHGDLPVLAKIADAAKMASKHSDASKTSTPTVDSKVRLEDLESQISSEEDKLAKEKMEFTKAMLKRQIQLQKEFSKSMKQIHEGLDLVDDFGGAKSSVLIPPEPTLYGSNSLQVGATAKNAANPSIAAVMNAIKQSSLFSVPKVKDNQGKGHHVSFEDKEKQVLKDALDRQFDEVASDGSASDKVRENHWQSPSFSELEPKEDIPFHAHKSKKAKLNQQKLRLLSSTVAPGSSQTHVGPATYRDLSTKATKYLDEALSDGSPTLSKATKDAMLADEKRGGATAELNDAEEVLCTVARLKKGLCSHRVGGRRMQGRGLRERNVVRASPSVATLAGDVAGNIEKFFHKNGMTN</sequence>
<dbReference type="AlphaFoldDB" id="L1J7K2"/>
<dbReference type="KEGG" id="gtt:GUITHDRAFT_109732"/>
<feature type="region of interest" description="Disordered" evidence="1">
    <location>
        <begin position="549"/>
        <end position="574"/>
    </location>
</feature>
<organism evidence="3">
    <name type="scientific">Guillardia theta (strain CCMP2712)</name>
    <name type="common">Cryptophyte</name>
    <dbReference type="NCBI Taxonomy" id="905079"/>
    <lineage>
        <taxon>Eukaryota</taxon>
        <taxon>Cryptophyceae</taxon>
        <taxon>Pyrenomonadales</taxon>
        <taxon>Geminigeraceae</taxon>
        <taxon>Guillardia</taxon>
    </lineage>
</organism>
<feature type="compositionally biased region" description="Basic and acidic residues" evidence="1">
    <location>
        <begin position="312"/>
        <end position="322"/>
    </location>
</feature>
<feature type="compositionally biased region" description="Basic and acidic residues" evidence="1">
    <location>
        <begin position="348"/>
        <end position="369"/>
    </location>
</feature>
<feature type="transmembrane region" description="Helical" evidence="2">
    <location>
        <begin position="27"/>
        <end position="49"/>
    </location>
</feature>
<feature type="compositionally biased region" description="Polar residues" evidence="1">
    <location>
        <begin position="335"/>
        <end position="346"/>
    </location>
</feature>
<evidence type="ECO:0000313" key="4">
    <source>
        <dbReference type="EnsemblProtists" id="EKX44277"/>
    </source>
</evidence>
<reference evidence="5" key="2">
    <citation type="submission" date="2012-11" db="EMBL/GenBank/DDBJ databases">
        <authorList>
            <person name="Kuo A."/>
            <person name="Curtis B.A."/>
            <person name="Tanifuji G."/>
            <person name="Burki F."/>
            <person name="Gruber A."/>
            <person name="Irimia M."/>
            <person name="Maruyama S."/>
            <person name="Arias M.C."/>
            <person name="Ball S.G."/>
            <person name="Gile G.H."/>
            <person name="Hirakawa Y."/>
            <person name="Hopkins J.F."/>
            <person name="Rensing S.A."/>
            <person name="Schmutz J."/>
            <person name="Symeonidi A."/>
            <person name="Elias M."/>
            <person name="Eveleigh R.J."/>
            <person name="Herman E.K."/>
            <person name="Klute M.J."/>
            <person name="Nakayama T."/>
            <person name="Obornik M."/>
            <person name="Reyes-Prieto A."/>
            <person name="Armbrust E.V."/>
            <person name="Aves S.J."/>
            <person name="Beiko R.G."/>
            <person name="Coutinho P."/>
            <person name="Dacks J.B."/>
            <person name="Durnford D.G."/>
            <person name="Fast N.M."/>
            <person name="Green B.R."/>
            <person name="Grisdale C."/>
            <person name="Hempe F."/>
            <person name="Henrissat B."/>
            <person name="Hoppner M.P."/>
            <person name="Ishida K.-I."/>
            <person name="Kim E."/>
            <person name="Koreny L."/>
            <person name="Kroth P.G."/>
            <person name="Liu Y."/>
            <person name="Malik S.-B."/>
            <person name="Maier U.G."/>
            <person name="McRose D."/>
            <person name="Mock T."/>
            <person name="Neilson J.A."/>
            <person name="Onodera N.T."/>
            <person name="Poole A.M."/>
            <person name="Pritham E.J."/>
            <person name="Richards T.A."/>
            <person name="Rocap G."/>
            <person name="Roy S.W."/>
            <person name="Sarai C."/>
            <person name="Schaack S."/>
            <person name="Shirato S."/>
            <person name="Slamovits C.H."/>
            <person name="Spencer D.F."/>
            <person name="Suzuki S."/>
            <person name="Worden A.Z."/>
            <person name="Zauner S."/>
            <person name="Barry K."/>
            <person name="Bell C."/>
            <person name="Bharti A.K."/>
            <person name="Crow J.A."/>
            <person name="Grimwood J."/>
            <person name="Kramer R."/>
            <person name="Lindquist E."/>
            <person name="Lucas S."/>
            <person name="Salamov A."/>
            <person name="McFadden G.I."/>
            <person name="Lane C.E."/>
            <person name="Keeling P.J."/>
            <person name="Gray M.W."/>
            <person name="Grigoriev I.V."/>
            <person name="Archibald J.M."/>
        </authorList>
    </citation>
    <scope>NUCLEOTIDE SEQUENCE</scope>
    <source>
        <strain evidence="5">CCMP2712</strain>
    </source>
</reference>
<dbReference type="OrthoDB" id="10648480at2759"/>
<keyword evidence="2" id="KW-0472">Membrane</keyword>
<dbReference type="PaxDb" id="55529-EKX44277"/>
<feature type="region of interest" description="Disordered" evidence="1">
    <location>
        <begin position="277"/>
        <end position="373"/>
    </location>
</feature>
<proteinExistence type="predicted"/>
<evidence type="ECO:0000256" key="2">
    <source>
        <dbReference type="SAM" id="Phobius"/>
    </source>
</evidence>
<dbReference type="EnsemblProtists" id="EKX44277">
    <property type="protein sequence ID" value="EKX44277"/>
    <property type="gene ID" value="GUITHDRAFT_109732"/>
</dbReference>
<name>L1J7K2_GUITC</name>
<evidence type="ECO:0000313" key="3">
    <source>
        <dbReference type="EMBL" id="EKX44277.1"/>
    </source>
</evidence>
<dbReference type="RefSeq" id="XP_005831257.1">
    <property type="nucleotide sequence ID" value="XM_005831200.1"/>
</dbReference>
<feature type="compositionally biased region" description="Low complexity" evidence="1">
    <location>
        <begin position="323"/>
        <end position="332"/>
    </location>
</feature>
<reference evidence="3 5" key="1">
    <citation type="journal article" date="2012" name="Nature">
        <title>Algal genomes reveal evolutionary mosaicism and the fate of nucleomorphs.</title>
        <authorList>
            <consortium name="DOE Joint Genome Institute"/>
            <person name="Curtis B.A."/>
            <person name="Tanifuji G."/>
            <person name="Burki F."/>
            <person name="Gruber A."/>
            <person name="Irimia M."/>
            <person name="Maruyama S."/>
            <person name="Arias M.C."/>
            <person name="Ball S.G."/>
            <person name="Gile G.H."/>
            <person name="Hirakawa Y."/>
            <person name="Hopkins J.F."/>
            <person name="Kuo A."/>
            <person name="Rensing S.A."/>
            <person name="Schmutz J."/>
            <person name="Symeonidi A."/>
            <person name="Elias M."/>
            <person name="Eveleigh R.J."/>
            <person name="Herman E.K."/>
            <person name="Klute M.J."/>
            <person name="Nakayama T."/>
            <person name="Obornik M."/>
            <person name="Reyes-Prieto A."/>
            <person name="Armbrust E.V."/>
            <person name="Aves S.J."/>
            <person name="Beiko R.G."/>
            <person name="Coutinho P."/>
            <person name="Dacks J.B."/>
            <person name="Durnford D.G."/>
            <person name="Fast N.M."/>
            <person name="Green B.R."/>
            <person name="Grisdale C.J."/>
            <person name="Hempel F."/>
            <person name="Henrissat B."/>
            <person name="Hoppner M.P."/>
            <person name="Ishida K."/>
            <person name="Kim E."/>
            <person name="Koreny L."/>
            <person name="Kroth P.G."/>
            <person name="Liu Y."/>
            <person name="Malik S.B."/>
            <person name="Maier U.G."/>
            <person name="McRose D."/>
            <person name="Mock T."/>
            <person name="Neilson J.A."/>
            <person name="Onodera N.T."/>
            <person name="Poole A.M."/>
            <person name="Pritham E.J."/>
            <person name="Richards T.A."/>
            <person name="Rocap G."/>
            <person name="Roy S.W."/>
            <person name="Sarai C."/>
            <person name="Schaack S."/>
            <person name="Shirato S."/>
            <person name="Slamovits C.H."/>
            <person name="Spencer D.F."/>
            <person name="Suzuki S."/>
            <person name="Worden A.Z."/>
            <person name="Zauner S."/>
            <person name="Barry K."/>
            <person name="Bell C."/>
            <person name="Bharti A.K."/>
            <person name="Crow J.A."/>
            <person name="Grimwood J."/>
            <person name="Kramer R."/>
            <person name="Lindquist E."/>
            <person name="Lucas S."/>
            <person name="Salamov A."/>
            <person name="McFadden G.I."/>
            <person name="Lane C.E."/>
            <person name="Keeling P.J."/>
            <person name="Gray M.W."/>
            <person name="Grigoriev I.V."/>
            <person name="Archibald J.M."/>
        </authorList>
    </citation>
    <scope>NUCLEOTIDE SEQUENCE</scope>
    <source>
        <strain evidence="3 5">CCMP2712</strain>
    </source>
</reference>
<keyword evidence="5" id="KW-1185">Reference proteome</keyword>
<evidence type="ECO:0000256" key="1">
    <source>
        <dbReference type="SAM" id="MobiDB-lite"/>
    </source>
</evidence>
<dbReference type="HOGENOM" id="CLU_382409_0_0_1"/>
<evidence type="ECO:0000313" key="5">
    <source>
        <dbReference type="Proteomes" id="UP000011087"/>
    </source>
</evidence>
<accession>L1J7K2</accession>
<keyword evidence="2" id="KW-0812">Transmembrane</keyword>
<dbReference type="GeneID" id="17301062"/>
<keyword evidence="2" id="KW-1133">Transmembrane helix</keyword>
<reference evidence="4" key="3">
    <citation type="submission" date="2016-03" db="UniProtKB">
        <authorList>
            <consortium name="EnsemblProtists"/>
        </authorList>
    </citation>
    <scope>IDENTIFICATION</scope>
</reference>
<feature type="compositionally biased region" description="Basic residues" evidence="1">
    <location>
        <begin position="278"/>
        <end position="288"/>
    </location>
</feature>
<dbReference type="Proteomes" id="UP000011087">
    <property type="component" value="Unassembled WGS sequence"/>
</dbReference>
<dbReference type="EMBL" id="JH993005">
    <property type="protein sequence ID" value="EKX44277.1"/>
    <property type="molecule type" value="Genomic_DNA"/>
</dbReference>